<organism evidence="7 8">
    <name type="scientific">Hydrogenophaga atypica</name>
    <dbReference type="NCBI Taxonomy" id="249409"/>
    <lineage>
        <taxon>Bacteria</taxon>
        <taxon>Pseudomonadati</taxon>
        <taxon>Pseudomonadota</taxon>
        <taxon>Betaproteobacteria</taxon>
        <taxon>Burkholderiales</taxon>
        <taxon>Comamonadaceae</taxon>
        <taxon>Hydrogenophaga</taxon>
    </lineage>
</organism>
<dbReference type="PANTHER" id="PTHR46832:SF1">
    <property type="entry name" value="5'-METHYLTHIOADENOSINE_S-ADENOSYLHOMOCYSTEINE NUCLEOSIDASE"/>
    <property type="match status" value="1"/>
</dbReference>
<accession>A0ABW2QI11</accession>
<keyword evidence="8" id="KW-1185">Reference proteome</keyword>
<dbReference type="SUPFAM" id="SSF53167">
    <property type="entry name" value="Purine and uridine phosphorylases"/>
    <property type="match status" value="1"/>
</dbReference>
<evidence type="ECO:0000256" key="1">
    <source>
        <dbReference type="ARBA" id="ARBA00004945"/>
    </source>
</evidence>
<dbReference type="CDD" id="cd09008">
    <property type="entry name" value="MTAN"/>
    <property type="match status" value="1"/>
</dbReference>
<dbReference type="InterPro" id="IPR035994">
    <property type="entry name" value="Nucleoside_phosphorylase_sf"/>
</dbReference>
<dbReference type="Pfam" id="PF01048">
    <property type="entry name" value="PNP_UDP_1"/>
    <property type="match status" value="1"/>
</dbReference>
<dbReference type="Gene3D" id="3.40.50.1580">
    <property type="entry name" value="Nucleoside phosphorylase domain"/>
    <property type="match status" value="1"/>
</dbReference>
<dbReference type="EC" id="3.2.2.9" evidence="2"/>
<keyword evidence="3" id="KW-0028">Amino-acid biosynthesis</keyword>
<feature type="domain" description="Nucleoside phosphorylase" evidence="6">
    <location>
        <begin position="5"/>
        <end position="248"/>
    </location>
</feature>
<evidence type="ECO:0000256" key="2">
    <source>
        <dbReference type="ARBA" id="ARBA00011974"/>
    </source>
</evidence>
<reference evidence="8" key="1">
    <citation type="journal article" date="2019" name="Int. J. Syst. Evol. Microbiol.">
        <title>The Global Catalogue of Microorganisms (GCM) 10K type strain sequencing project: providing services to taxonomists for standard genome sequencing and annotation.</title>
        <authorList>
            <consortium name="The Broad Institute Genomics Platform"/>
            <consortium name="The Broad Institute Genome Sequencing Center for Infectious Disease"/>
            <person name="Wu L."/>
            <person name="Ma J."/>
        </authorList>
    </citation>
    <scope>NUCLEOTIDE SEQUENCE [LARGE SCALE GENOMIC DNA]</scope>
    <source>
        <strain evidence="8">CGMCC 1.12371</strain>
    </source>
</reference>
<dbReference type="EMBL" id="JBHTCA010000005">
    <property type="protein sequence ID" value="MFC7409061.1"/>
    <property type="molecule type" value="Genomic_DNA"/>
</dbReference>
<comment type="pathway">
    <text evidence="1">Amino-acid biosynthesis; L-methionine biosynthesis via salvage pathway; S-methyl-5-thio-alpha-D-ribose 1-phosphate from S-methyl-5'-thioadenosine (hydrolase route): step 1/2.</text>
</comment>
<dbReference type="PANTHER" id="PTHR46832">
    <property type="entry name" value="5'-METHYLTHIOADENOSINE/S-ADENOSYLHOMOCYSTEINE NUCLEOSIDASE"/>
    <property type="match status" value="1"/>
</dbReference>
<keyword evidence="5" id="KW-0486">Methionine biosynthesis</keyword>
<evidence type="ECO:0000256" key="4">
    <source>
        <dbReference type="ARBA" id="ARBA00022801"/>
    </source>
</evidence>
<proteinExistence type="predicted"/>
<comment type="caution">
    <text evidence="7">The sequence shown here is derived from an EMBL/GenBank/DDBJ whole genome shotgun (WGS) entry which is preliminary data.</text>
</comment>
<name>A0ABW2QI11_9BURK</name>
<keyword evidence="4 7" id="KW-0378">Hydrolase</keyword>
<gene>
    <name evidence="7" type="ORF">ACFQPB_09335</name>
</gene>
<dbReference type="RefSeq" id="WP_382222234.1">
    <property type="nucleotide sequence ID" value="NZ_JBHTCA010000005.1"/>
</dbReference>
<dbReference type="NCBIfam" id="NF004079">
    <property type="entry name" value="PRK05584.1"/>
    <property type="match status" value="1"/>
</dbReference>
<evidence type="ECO:0000256" key="3">
    <source>
        <dbReference type="ARBA" id="ARBA00022605"/>
    </source>
</evidence>
<evidence type="ECO:0000259" key="6">
    <source>
        <dbReference type="Pfam" id="PF01048"/>
    </source>
</evidence>
<evidence type="ECO:0000313" key="8">
    <source>
        <dbReference type="Proteomes" id="UP001596501"/>
    </source>
</evidence>
<dbReference type="NCBIfam" id="TIGR01704">
    <property type="entry name" value="MTA_SAH-Nsdase"/>
    <property type="match status" value="1"/>
</dbReference>
<dbReference type="InterPro" id="IPR000845">
    <property type="entry name" value="Nucleoside_phosphorylase_d"/>
</dbReference>
<protein>
    <recommendedName>
        <fullName evidence="2">adenosylhomocysteine nucleosidase</fullName>
        <ecNumber evidence="2">3.2.2.9</ecNumber>
    </recommendedName>
</protein>
<dbReference type="Proteomes" id="UP001596501">
    <property type="component" value="Unassembled WGS sequence"/>
</dbReference>
<sequence>MGQHIAIVSALHAELAEVLTLMPDEHKRTVGGRTFWSGHLHGHEVVATLSGMGKVAAAATTTLLIDHFKAEQVIFTGVAGGLALGVEVGDVVVGNGFVQHDMDVSPLFPRFELPGQGITRLPADGVLTQVLKEAAEDAVTWLPKLLDATTLASLGLHRPSVHQGLIVSGDRFVSSNTECEALRAALPEALAVDMESAAVAQVCRDFGVGFGAVRTISDRADNEAHVDFPRFLEQVARHYSARIIRKALNLL</sequence>
<evidence type="ECO:0000313" key="7">
    <source>
        <dbReference type="EMBL" id="MFC7409061.1"/>
    </source>
</evidence>
<dbReference type="GO" id="GO:0008782">
    <property type="term" value="F:adenosylhomocysteine nucleosidase activity"/>
    <property type="evidence" value="ECO:0007669"/>
    <property type="project" value="UniProtKB-EC"/>
</dbReference>
<keyword evidence="7" id="KW-0326">Glycosidase</keyword>
<evidence type="ECO:0000256" key="5">
    <source>
        <dbReference type="ARBA" id="ARBA00023167"/>
    </source>
</evidence>
<dbReference type="InterPro" id="IPR010049">
    <property type="entry name" value="MTA_SAH_Nsdase"/>
</dbReference>